<name>A0A0R2EQP1_9LACO</name>
<protein>
    <submittedName>
        <fullName evidence="1">Uncharacterized protein</fullName>
    </submittedName>
</protein>
<dbReference type="EMBL" id="AYZM01000149">
    <property type="protein sequence ID" value="KRN18449.1"/>
    <property type="molecule type" value="Genomic_DNA"/>
</dbReference>
<reference evidence="1 2" key="1">
    <citation type="journal article" date="2015" name="Genome Announc.">
        <title>Expanding the biotechnology potential of lactobacilli through comparative genomics of 213 strains and associated genera.</title>
        <authorList>
            <person name="Sun Z."/>
            <person name="Harris H.M."/>
            <person name="McCann A."/>
            <person name="Guo C."/>
            <person name="Argimon S."/>
            <person name="Zhang W."/>
            <person name="Yang X."/>
            <person name="Jeffery I.B."/>
            <person name="Cooney J.C."/>
            <person name="Kagawa T.F."/>
            <person name="Liu W."/>
            <person name="Song Y."/>
            <person name="Salvetti E."/>
            <person name="Wrobel A."/>
            <person name="Rasinkangas P."/>
            <person name="Parkhill J."/>
            <person name="Rea M.C."/>
            <person name="O'Sullivan O."/>
            <person name="Ritari J."/>
            <person name="Douillard F.P."/>
            <person name="Paul Ross R."/>
            <person name="Yang R."/>
            <person name="Briner A.E."/>
            <person name="Felis G.E."/>
            <person name="de Vos W.M."/>
            <person name="Barrangou R."/>
            <person name="Klaenhammer T.R."/>
            <person name="Caufield P.W."/>
            <person name="Cui Y."/>
            <person name="Zhang H."/>
            <person name="O'Toole P.W."/>
        </authorList>
    </citation>
    <scope>NUCLEOTIDE SEQUENCE [LARGE SCALE GENOMIC DNA]</scope>
    <source>
        <strain evidence="1 2">DSM 23365</strain>
    </source>
</reference>
<organism evidence="1 2">
    <name type="scientific">Secundilactobacillus similis DSM 23365 = JCM 2765</name>
    <dbReference type="NCBI Taxonomy" id="1423804"/>
    <lineage>
        <taxon>Bacteria</taxon>
        <taxon>Bacillati</taxon>
        <taxon>Bacillota</taxon>
        <taxon>Bacilli</taxon>
        <taxon>Lactobacillales</taxon>
        <taxon>Lactobacillaceae</taxon>
        <taxon>Secundilactobacillus</taxon>
    </lineage>
</organism>
<evidence type="ECO:0000313" key="1">
    <source>
        <dbReference type="EMBL" id="KRN18449.1"/>
    </source>
</evidence>
<dbReference type="AlphaFoldDB" id="A0A0R2EQP1"/>
<keyword evidence="2" id="KW-1185">Reference proteome</keyword>
<comment type="caution">
    <text evidence="1">The sequence shown here is derived from an EMBL/GenBank/DDBJ whole genome shotgun (WGS) entry which is preliminary data.</text>
</comment>
<gene>
    <name evidence="1" type="ORF">FD14_GL001986</name>
</gene>
<proteinExistence type="predicted"/>
<accession>A0A0R2EQP1</accession>
<sequence>MMQLKNGEIDTFTVEPADFMTFQTAYMAFEFRKRIIGKAEKNGTVIYHYDHDQTQ</sequence>
<dbReference type="STRING" id="1423804.FD14_GL001986"/>
<evidence type="ECO:0000313" key="2">
    <source>
        <dbReference type="Proteomes" id="UP000051442"/>
    </source>
</evidence>
<dbReference type="Proteomes" id="UP000051442">
    <property type="component" value="Unassembled WGS sequence"/>
</dbReference>
<dbReference type="PATRIC" id="fig|1423804.4.peg.2154"/>